<dbReference type="GO" id="GO:0005615">
    <property type="term" value="C:extracellular space"/>
    <property type="evidence" value="ECO:0007669"/>
    <property type="project" value="UniProtKB-ARBA"/>
</dbReference>
<keyword evidence="4" id="KW-0325">Glycoprotein</keyword>
<name>A0AAD7ZHL3_DIPPU</name>
<dbReference type="FunFam" id="2.60.40.1930:FF:000001">
    <property type="entry name" value="CD109 isoform 3"/>
    <property type="match status" value="1"/>
</dbReference>
<feature type="domain" description="Macroglobulin" evidence="9">
    <location>
        <begin position="307"/>
        <end position="398"/>
    </location>
</feature>
<dbReference type="Proteomes" id="UP001233999">
    <property type="component" value="Unassembled WGS sequence"/>
</dbReference>
<dbReference type="Pfam" id="PF17791">
    <property type="entry name" value="MG3"/>
    <property type="match status" value="1"/>
</dbReference>
<dbReference type="EMBL" id="JASPKZ010008305">
    <property type="protein sequence ID" value="KAJ9580500.1"/>
    <property type="molecule type" value="Genomic_DNA"/>
</dbReference>
<keyword evidence="2" id="KW-0391">Immunity</keyword>
<dbReference type="Gene3D" id="2.60.40.2950">
    <property type="match status" value="1"/>
</dbReference>
<reference evidence="11" key="2">
    <citation type="submission" date="2023-05" db="EMBL/GenBank/DDBJ databases">
        <authorList>
            <person name="Fouks B."/>
        </authorList>
    </citation>
    <scope>NUCLEOTIDE SEQUENCE</scope>
    <source>
        <strain evidence="11">Stay&amp;Tobe</strain>
        <tissue evidence="11">Testes</tissue>
    </source>
</reference>
<comment type="function">
    <text evidence="5">Binds covalently through a thioester bond to the pathogen surface resulting in pathogen clearance.</text>
</comment>
<dbReference type="Pfam" id="PF17789">
    <property type="entry name" value="MG4"/>
    <property type="match status" value="1"/>
</dbReference>
<dbReference type="InterPro" id="IPR041555">
    <property type="entry name" value="MG3"/>
</dbReference>
<evidence type="ECO:0000259" key="9">
    <source>
        <dbReference type="Pfam" id="PF17789"/>
    </source>
</evidence>
<dbReference type="PANTHER" id="PTHR11412">
    <property type="entry name" value="MACROGLOBULIN / COMPLEMENT"/>
    <property type="match status" value="1"/>
</dbReference>
<evidence type="ECO:0000256" key="4">
    <source>
        <dbReference type="ARBA" id="ARBA00023180"/>
    </source>
</evidence>
<keyword evidence="3" id="KW-0882">Thioester bond</keyword>
<feature type="non-terminal residue" evidence="11">
    <location>
        <position position="1"/>
    </location>
</feature>
<feature type="non-terminal residue" evidence="11">
    <location>
        <position position="422"/>
    </location>
</feature>
<evidence type="ECO:0000259" key="10">
    <source>
        <dbReference type="Pfam" id="PF17791"/>
    </source>
</evidence>
<evidence type="ECO:0000256" key="1">
    <source>
        <dbReference type="ARBA" id="ARBA00022729"/>
    </source>
</evidence>
<dbReference type="GO" id="GO:0004866">
    <property type="term" value="F:endopeptidase inhibitor activity"/>
    <property type="evidence" value="ECO:0007669"/>
    <property type="project" value="InterPro"/>
</dbReference>
<comment type="subunit">
    <text evidence="6">Heterodimer of a TEP1-N chain and an TEP1-C chain non-covalently linked. Forms a complex composed of TEP1-N and TEP1-C heterodimer, LRIM1 and APL1C; the interaction stabilizes TEP1-N and TEP1-C heterodimer, prevents its binding to tissues while circulating in the hemolymph and protects the thioester bond from hydrolysis. Mature TEP1 and to a lesser extent full-length TEP1 interact with SPCLIP1; the interaction is induced by microbial infection.</text>
</comment>
<protein>
    <recommendedName>
        <fullName evidence="7">TEP1-F</fullName>
    </recommendedName>
</protein>
<accession>A0AAD7ZHL3</accession>
<evidence type="ECO:0000256" key="2">
    <source>
        <dbReference type="ARBA" id="ARBA00022859"/>
    </source>
</evidence>
<sequence length="422" mass="47020">KSPALRPNSEYHVAVTTQMISQPVTVIVGLGGMQYDGKLYNHTQTTTVEPYSTQVLEFNIPDLGPGSYNLTVRGIDGLLFINSTTLDYVQKSYSIFIQTDKAMYKPGQKVQFRVIVLDSHLKPSPTEDLDLYISDGKQNRVKQWAKVQTNNGVYSGELHLSEFPVLGDWTITVSLLGETSSKSFEVAEYVLPKFEVTVDAPEHVTYKDSHFVATVEAKYTYGKAVEGEVTATVNSGSLQPISLIPVSKVVHIDGKVAIDFDIAKDLRLNDQYDGSLEIQVVVEEALTGRKQNTTFEVSLHKFNYKLEIINSAEYFKPGLMHTVHIQVSHYDGSPVQDQKNPVIVKYGFSFNFGENVYKEEEYTLSTDGLVEVNIYPPTNSNETALTVSAKYLDLDEVTTYISPILSPSNTFIQAVLVTQNPK</sequence>
<keyword evidence="12" id="KW-1185">Reference proteome</keyword>
<dbReference type="InterPro" id="IPR040839">
    <property type="entry name" value="MG4"/>
</dbReference>
<feature type="domain" description="Macroglobulin" evidence="8">
    <location>
        <begin position="95"/>
        <end position="186"/>
    </location>
</feature>
<keyword evidence="1" id="KW-0732">Signal</keyword>
<evidence type="ECO:0000256" key="5">
    <source>
        <dbReference type="ARBA" id="ARBA00057615"/>
    </source>
</evidence>
<gene>
    <name evidence="11" type="ORF">L9F63_024322</name>
</gene>
<evidence type="ECO:0000313" key="11">
    <source>
        <dbReference type="EMBL" id="KAJ9580500.1"/>
    </source>
</evidence>
<dbReference type="Gene3D" id="2.60.40.1930">
    <property type="match status" value="1"/>
</dbReference>
<dbReference type="Gene3D" id="2.60.40.10">
    <property type="entry name" value="Immunoglobulins"/>
    <property type="match status" value="1"/>
</dbReference>
<dbReference type="Gene3D" id="2.60.40.1940">
    <property type="match status" value="1"/>
</dbReference>
<feature type="domain" description="Macroglobulin" evidence="10">
    <location>
        <begin position="188"/>
        <end position="256"/>
    </location>
</feature>
<dbReference type="PANTHER" id="PTHR11412:SF136">
    <property type="entry name" value="CD109 ANTIGEN"/>
    <property type="match status" value="1"/>
</dbReference>
<evidence type="ECO:0000313" key="12">
    <source>
        <dbReference type="Proteomes" id="UP001233999"/>
    </source>
</evidence>
<dbReference type="InterPro" id="IPR013783">
    <property type="entry name" value="Ig-like_fold"/>
</dbReference>
<comment type="caution">
    <text evidence="11">The sequence shown here is derived from an EMBL/GenBank/DDBJ whole genome shotgun (WGS) entry which is preliminary data.</text>
</comment>
<organism evidence="11 12">
    <name type="scientific">Diploptera punctata</name>
    <name type="common">Pacific beetle cockroach</name>
    <dbReference type="NCBI Taxonomy" id="6984"/>
    <lineage>
        <taxon>Eukaryota</taxon>
        <taxon>Metazoa</taxon>
        <taxon>Ecdysozoa</taxon>
        <taxon>Arthropoda</taxon>
        <taxon>Hexapoda</taxon>
        <taxon>Insecta</taxon>
        <taxon>Pterygota</taxon>
        <taxon>Neoptera</taxon>
        <taxon>Polyneoptera</taxon>
        <taxon>Dictyoptera</taxon>
        <taxon>Blattodea</taxon>
        <taxon>Blaberoidea</taxon>
        <taxon>Blaberidae</taxon>
        <taxon>Diplopterinae</taxon>
        <taxon>Diploptera</taxon>
    </lineage>
</organism>
<dbReference type="InterPro" id="IPR050473">
    <property type="entry name" value="A2M/Complement_sys"/>
</dbReference>
<dbReference type="AlphaFoldDB" id="A0AAD7ZHL3"/>
<reference evidence="11" key="1">
    <citation type="journal article" date="2023" name="IScience">
        <title>Live-bearing cockroach genome reveals convergent evolutionary mechanisms linked to viviparity in insects and beyond.</title>
        <authorList>
            <person name="Fouks B."/>
            <person name="Harrison M.C."/>
            <person name="Mikhailova A.A."/>
            <person name="Marchal E."/>
            <person name="English S."/>
            <person name="Carruthers M."/>
            <person name="Jennings E.C."/>
            <person name="Chiamaka E.L."/>
            <person name="Frigard R.A."/>
            <person name="Pippel M."/>
            <person name="Attardo G.M."/>
            <person name="Benoit J.B."/>
            <person name="Bornberg-Bauer E."/>
            <person name="Tobe S.S."/>
        </authorList>
    </citation>
    <scope>NUCLEOTIDE SEQUENCE</scope>
    <source>
        <strain evidence="11">Stay&amp;Tobe</strain>
    </source>
</reference>
<evidence type="ECO:0000259" key="8">
    <source>
        <dbReference type="Pfam" id="PF01835"/>
    </source>
</evidence>
<dbReference type="GO" id="GO:0002376">
    <property type="term" value="P:immune system process"/>
    <property type="evidence" value="ECO:0007669"/>
    <property type="project" value="UniProtKB-KW"/>
</dbReference>
<evidence type="ECO:0000256" key="6">
    <source>
        <dbReference type="ARBA" id="ARBA00063781"/>
    </source>
</evidence>
<evidence type="ECO:0000256" key="3">
    <source>
        <dbReference type="ARBA" id="ARBA00022966"/>
    </source>
</evidence>
<evidence type="ECO:0000256" key="7">
    <source>
        <dbReference type="ARBA" id="ARBA00078071"/>
    </source>
</evidence>
<proteinExistence type="predicted"/>
<dbReference type="InterPro" id="IPR002890">
    <property type="entry name" value="MG2"/>
</dbReference>
<dbReference type="Pfam" id="PF01835">
    <property type="entry name" value="MG2"/>
    <property type="match status" value="1"/>
</dbReference>